<evidence type="ECO:0000256" key="2">
    <source>
        <dbReference type="ARBA" id="ARBA00011083"/>
    </source>
</evidence>
<dbReference type="PANTHER" id="PTHR11315">
    <property type="entry name" value="PROTEASE FAMILY C26 GAMMA-GLUTAMYL HYDROLASE"/>
    <property type="match status" value="1"/>
</dbReference>
<dbReference type="InterPro" id="IPR011697">
    <property type="entry name" value="Peptidase_C26"/>
</dbReference>
<accession>A0A8J6E7W9</accession>
<dbReference type="SUPFAM" id="SSF52317">
    <property type="entry name" value="Class I glutamine amidotransferase-like"/>
    <property type="match status" value="1"/>
</dbReference>
<dbReference type="InterPro" id="IPR015527">
    <property type="entry name" value="Pept_C26_g-glut_hydrolase"/>
</dbReference>
<feature type="signal peptide" evidence="9">
    <location>
        <begin position="1"/>
        <end position="20"/>
    </location>
</feature>
<dbReference type="EMBL" id="JAHDYR010000062">
    <property type="protein sequence ID" value="KAG9391165.1"/>
    <property type="molecule type" value="Genomic_DNA"/>
</dbReference>
<proteinExistence type="inferred from homology"/>
<keyword evidence="6 8" id="KW-0378">Hydrolase</keyword>
<evidence type="ECO:0000256" key="6">
    <source>
        <dbReference type="ARBA" id="ARBA00022801"/>
    </source>
</evidence>
<sequence>MRIGFYTFAILLLFVTFVVAMGSEEILDQRPVIGILAGPTMKPYIPKGSCGLPASYVKWTEASGARVVPVPYNLAKNELLFILHRVNGVLLPGGPGKPQIKPDTDYMATVRYILDFALESNRVGRPFALHATCLGFEALSVIISDDNNVLFETDAANMTSRLIDVNMAKSKMLSDPWLQEKYTQHDIAPNYHHYGVRPHVFETGPWKDYMLVATEKDLSGNTFVAVFEHKSFPIFATQFHPEKPAFEWGPVYSATSHQMIAVEAGQRLANNLVSYSRTSLNRFESPELLRQLLIYNYNPLFTYLDTYHFEQTYFFNNSNWIAKL</sequence>
<name>A0A8J6E7W9_9EUKA</name>
<dbReference type="AlphaFoldDB" id="A0A8J6E7W9"/>
<reference evidence="10" key="1">
    <citation type="submission" date="2021-05" db="EMBL/GenBank/DDBJ databases">
        <title>A free-living protist that lacks canonical eukaryotic 1 DNA replication and segregation systems.</title>
        <authorList>
            <person name="Salas-Leiva D.E."/>
            <person name="Tromer E.C."/>
            <person name="Curtis B.A."/>
            <person name="Jerlstrom-Hultqvist J."/>
            <person name="Kolisko M."/>
            <person name="Yi Z."/>
            <person name="Salas-Leiva J.S."/>
            <person name="Gallot-Lavallee L."/>
            <person name="Kops G.J.P.L."/>
            <person name="Archibald J.M."/>
            <person name="Simpson A.G.B."/>
            <person name="Roger A.J."/>
        </authorList>
    </citation>
    <scope>NUCLEOTIDE SEQUENCE</scope>
    <source>
        <strain evidence="10">BICM</strain>
    </source>
</reference>
<evidence type="ECO:0000256" key="4">
    <source>
        <dbReference type="ARBA" id="ARBA00022525"/>
    </source>
</evidence>
<comment type="catalytic activity">
    <reaction evidence="8">
        <text>(6S)-5,6,7,8-tetrahydrofolyl-(gamma-L-Glu)(n) + (n-1) H2O = (6S)-5,6,7,8-tetrahydrofolate + (n-1) L-glutamate</text>
        <dbReference type="Rhea" id="RHEA:56784"/>
        <dbReference type="Rhea" id="RHEA-COMP:14738"/>
        <dbReference type="ChEBI" id="CHEBI:15377"/>
        <dbReference type="ChEBI" id="CHEBI:29985"/>
        <dbReference type="ChEBI" id="CHEBI:57453"/>
        <dbReference type="ChEBI" id="CHEBI:141005"/>
        <dbReference type="EC" id="3.4.19.9"/>
    </reaction>
</comment>
<keyword evidence="11" id="KW-1185">Reference proteome</keyword>
<comment type="subcellular location">
    <subcellularLocation>
        <location evidence="1">Secreted</location>
        <location evidence="1">Extracellular space</location>
    </subcellularLocation>
</comment>
<dbReference type="PANTHER" id="PTHR11315:SF0">
    <property type="entry name" value="FOLATE GAMMA-GLUTAMYL HYDROLASE"/>
    <property type="match status" value="1"/>
</dbReference>
<dbReference type="PROSITE" id="PS51275">
    <property type="entry name" value="PEPTIDASE_C26_GGH"/>
    <property type="match status" value="1"/>
</dbReference>
<comment type="caution">
    <text evidence="10">The sequence shown here is derived from an EMBL/GenBank/DDBJ whole genome shotgun (WGS) entry which is preliminary data.</text>
</comment>
<dbReference type="PROSITE" id="PS51273">
    <property type="entry name" value="GATASE_TYPE_1"/>
    <property type="match status" value="1"/>
</dbReference>
<feature type="active site" description="Nucleophile" evidence="7 8">
    <location>
        <position position="133"/>
    </location>
</feature>
<gene>
    <name evidence="10" type="ORF">J8273_7439</name>
</gene>
<keyword evidence="4" id="KW-0964">Secreted</keyword>
<dbReference type="GO" id="GO:0034722">
    <property type="term" value="F:gamma-glutamyl-peptidase activity"/>
    <property type="evidence" value="ECO:0007669"/>
    <property type="project" value="UniProtKB-UniRule"/>
</dbReference>
<dbReference type="Gene3D" id="3.40.50.880">
    <property type="match status" value="1"/>
</dbReference>
<dbReference type="InterPro" id="IPR029062">
    <property type="entry name" value="Class_I_gatase-like"/>
</dbReference>
<keyword evidence="5 9" id="KW-0732">Signal</keyword>
<evidence type="ECO:0000256" key="1">
    <source>
        <dbReference type="ARBA" id="ARBA00004239"/>
    </source>
</evidence>
<dbReference type="Proteomes" id="UP000717585">
    <property type="component" value="Unassembled WGS sequence"/>
</dbReference>
<dbReference type="OrthoDB" id="64220at2759"/>
<evidence type="ECO:0000256" key="9">
    <source>
        <dbReference type="SAM" id="SignalP"/>
    </source>
</evidence>
<comment type="similarity">
    <text evidence="2">Belongs to the peptidase C26 family.</text>
</comment>
<evidence type="ECO:0000313" key="10">
    <source>
        <dbReference type="EMBL" id="KAG9391165.1"/>
    </source>
</evidence>
<dbReference type="GO" id="GO:0046900">
    <property type="term" value="P:tetrahydrofolylpolyglutamate metabolic process"/>
    <property type="evidence" value="ECO:0007669"/>
    <property type="project" value="TreeGrafter"/>
</dbReference>
<feature type="active site" evidence="8">
    <location>
        <position position="240"/>
    </location>
</feature>
<protein>
    <recommendedName>
        <fullName evidence="3 8">folate gamma-glutamyl hydrolase</fullName>
        <ecNumber evidence="3 8">3.4.19.9</ecNumber>
    </recommendedName>
</protein>
<evidence type="ECO:0000256" key="7">
    <source>
        <dbReference type="PIRSR" id="PIRSR615527-1"/>
    </source>
</evidence>
<evidence type="ECO:0000256" key="5">
    <source>
        <dbReference type="ARBA" id="ARBA00022729"/>
    </source>
</evidence>
<evidence type="ECO:0000256" key="8">
    <source>
        <dbReference type="PROSITE-ProRule" id="PRU00607"/>
    </source>
</evidence>
<dbReference type="GO" id="GO:0005576">
    <property type="term" value="C:extracellular region"/>
    <property type="evidence" value="ECO:0007669"/>
    <property type="project" value="UniProtKB-SubCell"/>
</dbReference>
<dbReference type="GO" id="GO:0005773">
    <property type="term" value="C:vacuole"/>
    <property type="evidence" value="ECO:0007669"/>
    <property type="project" value="TreeGrafter"/>
</dbReference>
<evidence type="ECO:0000256" key="3">
    <source>
        <dbReference type="ARBA" id="ARBA00012886"/>
    </source>
</evidence>
<feature type="active site" description="Proton donor" evidence="7">
    <location>
        <position position="240"/>
    </location>
</feature>
<dbReference type="Pfam" id="PF07722">
    <property type="entry name" value="Peptidase_C26"/>
    <property type="match status" value="1"/>
</dbReference>
<organism evidence="10 11">
    <name type="scientific">Carpediemonas membranifera</name>
    <dbReference type="NCBI Taxonomy" id="201153"/>
    <lineage>
        <taxon>Eukaryota</taxon>
        <taxon>Metamonada</taxon>
        <taxon>Carpediemonas-like organisms</taxon>
        <taxon>Carpediemonas</taxon>
    </lineage>
</organism>
<feature type="chain" id="PRO_5035195051" description="folate gamma-glutamyl hydrolase" evidence="9">
    <location>
        <begin position="21"/>
        <end position="324"/>
    </location>
</feature>
<dbReference type="EC" id="3.4.19.9" evidence="3 8"/>
<evidence type="ECO:0000313" key="11">
    <source>
        <dbReference type="Proteomes" id="UP000717585"/>
    </source>
</evidence>